<dbReference type="InterPro" id="IPR007922">
    <property type="entry name" value="DciA-like"/>
</dbReference>
<dbReference type="EMBL" id="CAFABI010000093">
    <property type="protein sequence ID" value="CAB4830574.1"/>
    <property type="molecule type" value="Genomic_DNA"/>
</dbReference>
<dbReference type="EMBL" id="CAFBQK010000034">
    <property type="protein sequence ID" value="CAB5048391.1"/>
    <property type="molecule type" value="Genomic_DNA"/>
</dbReference>
<protein>
    <submittedName>
        <fullName evidence="2">Unannotated protein</fullName>
    </submittedName>
</protein>
<accession>A0A6J7ACP1</accession>
<evidence type="ECO:0000313" key="2">
    <source>
        <dbReference type="EMBL" id="CAB4830574.1"/>
    </source>
</evidence>
<dbReference type="EMBL" id="CAEZYB010000043">
    <property type="protein sequence ID" value="CAB4702272.1"/>
    <property type="molecule type" value="Genomic_DNA"/>
</dbReference>
<sequence length="150" mass="16472">MTKRDLALDLFHSFQTHKRKTKKVIRETVQSKTDPQLLSDVIAGLVHDRDWKTGIAEGTLFSSWASIVGQQISEHTTPISLLDGVLTIRTSSTAWSTQLQLVAPDVLATIQHSAPGALVESLHILGPDGPSWKHGRRTIRGAVGPRDTYT</sequence>
<dbReference type="PANTHER" id="PTHR36456:SF1">
    <property type="entry name" value="UPF0232 PROTEIN SCO3875"/>
    <property type="match status" value="1"/>
</dbReference>
<evidence type="ECO:0000313" key="1">
    <source>
        <dbReference type="EMBL" id="CAB4702272.1"/>
    </source>
</evidence>
<name>A0A6J7ACP1_9ZZZZ</name>
<dbReference type="Pfam" id="PF05258">
    <property type="entry name" value="DciA"/>
    <property type="match status" value="1"/>
</dbReference>
<organism evidence="2">
    <name type="scientific">freshwater metagenome</name>
    <dbReference type="NCBI Taxonomy" id="449393"/>
    <lineage>
        <taxon>unclassified sequences</taxon>
        <taxon>metagenomes</taxon>
        <taxon>ecological metagenomes</taxon>
    </lineage>
</organism>
<evidence type="ECO:0000313" key="3">
    <source>
        <dbReference type="EMBL" id="CAB4974194.1"/>
    </source>
</evidence>
<dbReference type="AlphaFoldDB" id="A0A6J7ACP1"/>
<dbReference type="EMBL" id="CAFBOJ010000024">
    <property type="protein sequence ID" value="CAB4974194.1"/>
    <property type="molecule type" value="Genomic_DNA"/>
</dbReference>
<dbReference type="EMBL" id="CAFBRB010000021">
    <property type="protein sequence ID" value="CAB5072556.1"/>
    <property type="molecule type" value="Genomic_DNA"/>
</dbReference>
<reference evidence="2" key="1">
    <citation type="submission" date="2020-05" db="EMBL/GenBank/DDBJ databases">
        <authorList>
            <person name="Chiriac C."/>
            <person name="Salcher M."/>
            <person name="Ghai R."/>
            <person name="Kavagutti S V."/>
        </authorList>
    </citation>
    <scope>NUCLEOTIDE SEQUENCE</scope>
</reference>
<proteinExistence type="predicted"/>
<dbReference type="PANTHER" id="PTHR36456">
    <property type="entry name" value="UPF0232 PROTEIN SCO3875"/>
    <property type="match status" value="1"/>
</dbReference>
<gene>
    <name evidence="1" type="ORF">UFOPK2646_00526</name>
    <name evidence="2" type="ORF">UFOPK3197_00866</name>
    <name evidence="3" type="ORF">UFOPK3937_00352</name>
    <name evidence="4" type="ORF">UFOPK4265_00398</name>
    <name evidence="5" type="ORF">UFOPK4401_00332</name>
</gene>
<evidence type="ECO:0000313" key="5">
    <source>
        <dbReference type="EMBL" id="CAB5072556.1"/>
    </source>
</evidence>
<evidence type="ECO:0000313" key="4">
    <source>
        <dbReference type="EMBL" id="CAB5048391.1"/>
    </source>
</evidence>